<protein>
    <submittedName>
        <fullName evidence="1">Uncharacterized protein</fullName>
    </submittedName>
</protein>
<sequence>MATVTELQIRRDKLLERLESLQTRVSHGDKTVQYDLTQAREALDLLDREIARSGGGRRIARHLRVRSSKDL</sequence>
<dbReference type="AlphaFoldDB" id="A0A1S7LIC6"/>
<evidence type="ECO:0000313" key="1">
    <source>
        <dbReference type="EMBL" id="CRH06143.1"/>
    </source>
</evidence>
<gene>
    <name evidence="1" type="ORF">MAGMO_1970</name>
</gene>
<dbReference type="EMBL" id="LO017727">
    <property type="protein sequence ID" value="CRH06143.1"/>
    <property type="molecule type" value="Genomic_DNA"/>
</dbReference>
<name>A0A1S7LIC6_MAGMO</name>
<accession>A0A1S7LIC6</accession>
<organism evidence="1">
    <name type="scientific">Magnetococcus massalia (strain MO-1)</name>
    <dbReference type="NCBI Taxonomy" id="451514"/>
    <lineage>
        <taxon>Bacteria</taxon>
        <taxon>Pseudomonadati</taxon>
        <taxon>Pseudomonadota</taxon>
        <taxon>Magnetococcia</taxon>
        <taxon>Magnetococcales</taxon>
        <taxon>Magnetococcaceae</taxon>
        <taxon>Magnetococcus</taxon>
    </lineage>
</organism>
<reference evidence="1" key="1">
    <citation type="submission" date="2015-04" db="EMBL/GenBank/DDBJ databases">
        <authorList>
            <person name="Syromyatnikov M.Y."/>
            <person name="Popov V.N."/>
        </authorList>
    </citation>
    <scope>NUCLEOTIDE SEQUENCE</scope>
    <source>
        <strain evidence="1">MO-1</strain>
    </source>
</reference>
<proteinExistence type="predicted"/>
<dbReference type="NCBIfam" id="NF047331">
    <property type="entry name" value="phage_HTJ"/>
    <property type="match status" value="1"/>
</dbReference>